<evidence type="ECO:0000313" key="1">
    <source>
        <dbReference type="EMBL" id="GMI19389.1"/>
    </source>
</evidence>
<gene>
    <name evidence="1" type="ORF">TeGR_g5204</name>
</gene>
<dbReference type="SUPFAM" id="SSF52266">
    <property type="entry name" value="SGNH hydrolase"/>
    <property type="match status" value="1"/>
</dbReference>
<sequence length="245" mass="26538">SAPPTIGFLGNSLIYYNDLPSLLSPLLPHSAHLCLRGGCSLTTLLSKGARHPLTGHALHETVAGLFNGRRFDFVVMNDHSQAPARDETREESLASLRSTYAPQLASSGATPVLMATWSYRVPAKNSEDLGDVPEFTAKLAAGVAEYAALLASLLPSSQAPVVANWGAAALLVHRERRELWERLYDEDNYHPALLGSQLLARVIYVAVFGAEKGRERRDQEVGGGGDDEPTLSYFWTVAERVAGNQ</sequence>
<feature type="non-terminal residue" evidence="1">
    <location>
        <position position="1"/>
    </location>
</feature>
<protein>
    <recommendedName>
        <fullName evidence="3">SGNH hydrolase-type esterase domain-containing protein</fullName>
    </recommendedName>
</protein>
<evidence type="ECO:0008006" key="3">
    <source>
        <dbReference type="Google" id="ProtNLM"/>
    </source>
</evidence>
<dbReference type="EMBL" id="BRYB01001161">
    <property type="protein sequence ID" value="GMI19389.1"/>
    <property type="molecule type" value="Genomic_DNA"/>
</dbReference>
<accession>A0ABQ6M4T0</accession>
<keyword evidence="2" id="KW-1185">Reference proteome</keyword>
<comment type="caution">
    <text evidence="1">The sequence shown here is derived from an EMBL/GenBank/DDBJ whole genome shotgun (WGS) entry which is preliminary data.</text>
</comment>
<organism evidence="1 2">
    <name type="scientific">Tetraparma gracilis</name>
    <dbReference type="NCBI Taxonomy" id="2962635"/>
    <lineage>
        <taxon>Eukaryota</taxon>
        <taxon>Sar</taxon>
        <taxon>Stramenopiles</taxon>
        <taxon>Ochrophyta</taxon>
        <taxon>Bolidophyceae</taxon>
        <taxon>Parmales</taxon>
        <taxon>Triparmaceae</taxon>
        <taxon>Tetraparma</taxon>
    </lineage>
</organism>
<reference evidence="1 2" key="1">
    <citation type="journal article" date="2023" name="Commun. Biol.">
        <title>Genome analysis of Parmales, the sister group of diatoms, reveals the evolutionary specialization of diatoms from phago-mixotrophs to photoautotrophs.</title>
        <authorList>
            <person name="Ban H."/>
            <person name="Sato S."/>
            <person name="Yoshikawa S."/>
            <person name="Yamada K."/>
            <person name="Nakamura Y."/>
            <person name="Ichinomiya M."/>
            <person name="Sato N."/>
            <person name="Blanc-Mathieu R."/>
            <person name="Endo H."/>
            <person name="Kuwata A."/>
            <person name="Ogata H."/>
        </authorList>
    </citation>
    <scope>NUCLEOTIDE SEQUENCE [LARGE SCALE GENOMIC DNA]</scope>
</reference>
<dbReference type="InterPro" id="IPR036514">
    <property type="entry name" value="SGNH_hydro_sf"/>
</dbReference>
<evidence type="ECO:0000313" key="2">
    <source>
        <dbReference type="Proteomes" id="UP001165060"/>
    </source>
</evidence>
<dbReference type="Gene3D" id="3.40.50.1110">
    <property type="entry name" value="SGNH hydrolase"/>
    <property type="match status" value="1"/>
</dbReference>
<proteinExistence type="predicted"/>
<name>A0ABQ6M4T0_9STRA</name>
<dbReference type="Proteomes" id="UP001165060">
    <property type="component" value="Unassembled WGS sequence"/>
</dbReference>